<evidence type="ECO:0000313" key="12">
    <source>
        <dbReference type="Proteomes" id="UP001469365"/>
    </source>
</evidence>
<organism evidence="11 12">
    <name type="scientific">Paenibacillus filicis</name>
    <dbReference type="NCBI Taxonomy" id="669464"/>
    <lineage>
        <taxon>Bacteria</taxon>
        <taxon>Bacillati</taxon>
        <taxon>Bacillota</taxon>
        <taxon>Bacilli</taxon>
        <taxon>Bacillales</taxon>
        <taxon>Paenibacillaceae</taxon>
        <taxon>Paenibacillus</taxon>
    </lineage>
</organism>
<dbReference type="PANTHER" id="PTHR33162:SF1">
    <property type="entry name" value="SEC-INDEPENDENT PROTEIN TRANSLOCASE PROTEIN TATA, CHLOROPLASTIC"/>
    <property type="match status" value="1"/>
</dbReference>
<dbReference type="InterPro" id="IPR003369">
    <property type="entry name" value="TatA/B/E"/>
</dbReference>
<evidence type="ECO:0000256" key="2">
    <source>
        <dbReference type="ARBA" id="ARBA00022448"/>
    </source>
</evidence>
<keyword evidence="3 9" id="KW-0812">Transmembrane</keyword>
<dbReference type="Gene3D" id="1.20.5.3310">
    <property type="match status" value="1"/>
</dbReference>
<keyword evidence="4 9" id="KW-0653">Protein transport</keyword>
<gene>
    <name evidence="9" type="primary">tatA</name>
    <name evidence="11" type="ORF">WMW72_24625</name>
</gene>
<evidence type="ECO:0000256" key="10">
    <source>
        <dbReference type="SAM" id="MobiDB-lite"/>
    </source>
</evidence>
<feature type="compositionally biased region" description="Basic and acidic residues" evidence="10">
    <location>
        <begin position="143"/>
        <end position="160"/>
    </location>
</feature>
<dbReference type="NCBIfam" id="NF011430">
    <property type="entry name" value="PRK14861.1"/>
    <property type="match status" value="1"/>
</dbReference>
<evidence type="ECO:0000256" key="6">
    <source>
        <dbReference type="ARBA" id="ARBA00023010"/>
    </source>
</evidence>
<protein>
    <recommendedName>
        <fullName evidence="9">Sec-independent protein translocase protein TatA</fullName>
    </recommendedName>
</protein>
<keyword evidence="5 9" id="KW-1133">Transmembrane helix</keyword>
<keyword evidence="9" id="KW-1003">Cell membrane</keyword>
<evidence type="ECO:0000256" key="7">
    <source>
        <dbReference type="ARBA" id="ARBA00023136"/>
    </source>
</evidence>
<reference evidence="11 12" key="1">
    <citation type="submission" date="2024-04" db="EMBL/GenBank/DDBJ databases">
        <title>draft genome sequnece of Paenibacillus filicis.</title>
        <authorList>
            <person name="Kim D.-U."/>
        </authorList>
    </citation>
    <scope>NUCLEOTIDE SEQUENCE [LARGE SCALE GENOMIC DNA]</scope>
    <source>
        <strain evidence="11 12">KACC14197</strain>
    </source>
</reference>
<dbReference type="Pfam" id="PF02416">
    <property type="entry name" value="TatA_B_E"/>
    <property type="match status" value="1"/>
</dbReference>
<evidence type="ECO:0000256" key="1">
    <source>
        <dbReference type="ARBA" id="ARBA00004167"/>
    </source>
</evidence>
<comment type="caution">
    <text evidence="11">The sequence shown here is derived from an EMBL/GenBank/DDBJ whole genome shotgun (WGS) entry which is preliminary data.</text>
</comment>
<dbReference type="Proteomes" id="UP001469365">
    <property type="component" value="Unassembled WGS sequence"/>
</dbReference>
<proteinExistence type="inferred from homology"/>
<feature type="compositionally biased region" description="Low complexity" evidence="10">
    <location>
        <begin position="73"/>
        <end position="89"/>
    </location>
</feature>
<dbReference type="PANTHER" id="PTHR33162">
    <property type="entry name" value="SEC-INDEPENDENT PROTEIN TRANSLOCASE PROTEIN TATA, CHLOROPLASTIC"/>
    <property type="match status" value="1"/>
</dbReference>
<comment type="function">
    <text evidence="9">Part of the twin-arginine translocation (Tat) system that transports large folded proteins containing a characteristic twin-arginine motif in their signal peptide across membranes. TatA could form the protein-conducting channel of the Tat system.</text>
</comment>
<dbReference type="HAMAP" id="MF_00236">
    <property type="entry name" value="TatA_E"/>
    <property type="match status" value="1"/>
</dbReference>
<keyword evidence="2 9" id="KW-0813">Transport</keyword>
<evidence type="ECO:0000256" key="9">
    <source>
        <dbReference type="HAMAP-Rule" id="MF_00236"/>
    </source>
</evidence>
<sequence length="160" mass="16391">MFGNIGTSEFILIAVVALILFGPAKLPEIGRTVGNMIREFKQGARELLNDLPTDTGRRDVTPPPAPAQTVETAAPAQQSSAAVSPQEASAGDDRSLSPDSGDGQASVTAGQTNTSVGAAASASPAPDPVGRLAPIQDPPQTHEGGETGKESRSNPRRLPD</sequence>
<keyword evidence="7 9" id="KW-0472">Membrane</keyword>
<feature type="compositionally biased region" description="Polar residues" evidence="10">
    <location>
        <begin position="103"/>
        <end position="116"/>
    </location>
</feature>
<dbReference type="PRINTS" id="PR01506">
    <property type="entry name" value="TATBPROTEIN"/>
</dbReference>
<keyword evidence="12" id="KW-1185">Reference proteome</keyword>
<evidence type="ECO:0000256" key="3">
    <source>
        <dbReference type="ARBA" id="ARBA00022692"/>
    </source>
</evidence>
<evidence type="ECO:0000256" key="8">
    <source>
        <dbReference type="ARBA" id="ARBA00025340"/>
    </source>
</evidence>
<accession>A0ABU9DQD8</accession>
<comment type="function">
    <text evidence="8">Part of the twin-arginine translocation (Tat) system that transports large folded proteins containing a characteristic twin-arginine motif in their signal peptide across the thylakoid membrane. Involved in delta pH-dependent protein transport required for chloroplast development, especially thylakoid membrane formation. TATC and TATB mediate precursor recognition, whereas TATA facilitates translocation.</text>
</comment>
<comment type="similarity">
    <text evidence="9">Belongs to the TatA/E family.</text>
</comment>
<comment type="subcellular location">
    <subcellularLocation>
        <location evidence="9">Cell membrane</location>
        <topology evidence="9">Single-pass membrane protein</topology>
    </subcellularLocation>
    <subcellularLocation>
        <location evidence="1">Membrane</location>
        <topology evidence="1">Single-pass membrane protein</topology>
    </subcellularLocation>
</comment>
<dbReference type="InterPro" id="IPR006312">
    <property type="entry name" value="TatA/E"/>
</dbReference>
<dbReference type="EMBL" id="JBBPCC010000018">
    <property type="protein sequence ID" value="MEK8131093.1"/>
    <property type="molecule type" value="Genomic_DNA"/>
</dbReference>
<feature type="region of interest" description="Disordered" evidence="10">
    <location>
        <begin position="50"/>
        <end position="160"/>
    </location>
</feature>
<name>A0ABU9DQD8_9BACL</name>
<comment type="subunit">
    <text evidence="9">Forms a complex with TatC.</text>
</comment>
<evidence type="ECO:0000256" key="5">
    <source>
        <dbReference type="ARBA" id="ARBA00022989"/>
    </source>
</evidence>
<dbReference type="RefSeq" id="WP_341418229.1">
    <property type="nucleotide sequence ID" value="NZ_JBBPCC010000018.1"/>
</dbReference>
<evidence type="ECO:0000256" key="4">
    <source>
        <dbReference type="ARBA" id="ARBA00022927"/>
    </source>
</evidence>
<evidence type="ECO:0000313" key="11">
    <source>
        <dbReference type="EMBL" id="MEK8131093.1"/>
    </source>
</evidence>
<keyword evidence="6 9" id="KW-0811">Translocation</keyword>